<dbReference type="InterPro" id="IPR036890">
    <property type="entry name" value="HATPase_C_sf"/>
</dbReference>
<dbReference type="SUPFAM" id="SSF55785">
    <property type="entry name" value="PYP-like sensor domain (PAS domain)"/>
    <property type="match status" value="1"/>
</dbReference>
<feature type="domain" description="PAC" evidence="8">
    <location>
        <begin position="1568"/>
        <end position="1617"/>
    </location>
</feature>
<organism evidence="9 10">
    <name type="scientific">Bradyrhizobium erythrophlei</name>
    <dbReference type="NCBI Taxonomy" id="1437360"/>
    <lineage>
        <taxon>Bacteria</taxon>
        <taxon>Pseudomonadati</taxon>
        <taxon>Pseudomonadota</taxon>
        <taxon>Alphaproteobacteria</taxon>
        <taxon>Hyphomicrobiales</taxon>
        <taxon>Nitrobacteraceae</taxon>
        <taxon>Bradyrhizobium</taxon>
    </lineage>
</organism>
<dbReference type="Gene3D" id="3.30.450.20">
    <property type="entry name" value="PAS domain"/>
    <property type="match status" value="1"/>
</dbReference>
<dbReference type="PANTHER" id="PTHR43642">
    <property type="entry name" value="HYBRID SIGNAL TRANSDUCTION HISTIDINE KINASE G"/>
    <property type="match status" value="1"/>
</dbReference>
<protein>
    <recommendedName>
        <fullName evidence="2">histidine kinase</fullName>
        <ecNumber evidence="2">2.7.13.3</ecNumber>
    </recommendedName>
</protein>
<dbReference type="SMART" id="SM00388">
    <property type="entry name" value="HisKA"/>
    <property type="match status" value="1"/>
</dbReference>
<dbReference type="InterPro" id="IPR005467">
    <property type="entry name" value="His_kinase_dom"/>
</dbReference>
<evidence type="ECO:0000259" key="8">
    <source>
        <dbReference type="PROSITE" id="PS50113"/>
    </source>
</evidence>
<dbReference type="GO" id="GO:0005524">
    <property type="term" value="F:ATP binding"/>
    <property type="evidence" value="ECO:0007669"/>
    <property type="project" value="InterPro"/>
</dbReference>
<evidence type="ECO:0000256" key="4">
    <source>
        <dbReference type="SAM" id="MobiDB-lite"/>
    </source>
</evidence>
<dbReference type="CDD" id="cd00082">
    <property type="entry name" value="HisKA"/>
    <property type="match status" value="1"/>
</dbReference>
<keyword evidence="3" id="KW-0597">Phosphoprotein</keyword>
<evidence type="ECO:0000256" key="2">
    <source>
        <dbReference type="ARBA" id="ARBA00012438"/>
    </source>
</evidence>
<reference evidence="9 10" key="1">
    <citation type="submission" date="2016-11" db="EMBL/GenBank/DDBJ databases">
        <authorList>
            <person name="Jaros S."/>
            <person name="Januszkiewicz K."/>
            <person name="Wedrychowicz H."/>
        </authorList>
    </citation>
    <scope>NUCLEOTIDE SEQUENCE [LARGE SCALE GENOMIC DNA]</scope>
    <source>
        <strain evidence="9 10">GAS242</strain>
    </source>
</reference>
<evidence type="ECO:0000313" key="9">
    <source>
        <dbReference type="EMBL" id="SHG97590.1"/>
    </source>
</evidence>
<gene>
    <name evidence="9" type="ORF">SAMN05444169_5066</name>
</gene>
<dbReference type="PROSITE" id="PS50112">
    <property type="entry name" value="PAS"/>
    <property type="match status" value="1"/>
</dbReference>
<dbReference type="Pfam" id="PF02518">
    <property type="entry name" value="HATPase_c"/>
    <property type="match status" value="1"/>
</dbReference>
<dbReference type="InterPro" id="IPR003661">
    <property type="entry name" value="HisK_dim/P_dom"/>
</dbReference>
<dbReference type="InterPro" id="IPR003594">
    <property type="entry name" value="HATPase_dom"/>
</dbReference>
<dbReference type="PANTHER" id="PTHR43642:SF1">
    <property type="entry name" value="HYBRID SIGNAL TRANSDUCTION HISTIDINE KINASE G"/>
    <property type="match status" value="1"/>
</dbReference>
<dbReference type="Proteomes" id="UP000190675">
    <property type="component" value="Chromosome I"/>
</dbReference>
<dbReference type="InterPro" id="IPR053159">
    <property type="entry name" value="Hybrid_Histidine_Kinase"/>
</dbReference>
<dbReference type="Pfam" id="PF00069">
    <property type="entry name" value="Pkinase"/>
    <property type="match status" value="1"/>
</dbReference>
<dbReference type="InterPro" id="IPR000700">
    <property type="entry name" value="PAS-assoc_C"/>
</dbReference>
<feature type="region of interest" description="Disordered" evidence="4">
    <location>
        <begin position="1"/>
        <end position="26"/>
    </location>
</feature>
<dbReference type="InterPro" id="IPR041664">
    <property type="entry name" value="AAA_16"/>
</dbReference>
<dbReference type="InterPro" id="IPR035965">
    <property type="entry name" value="PAS-like_dom_sf"/>
</dbReference>
<dbReference type="EMBL" id="LT670818">
    <property type="protein sequence ID" value="SHG97590.1"/>
    <property type="molecule type" value="Genomic_DNA"/>
</dbReference>
<dbReference type="SMART" id="SM00387">
    <property type="entry name" value="HATPase_c"/>
    <property type="match status" value="1"/>
</dbReference>
<dbReference type="SMART" id="SM00065">
    <property type="entry name" value="GAF"/>
    <property type="match status" value="1"/>
</dbReference>
<dbReference type="SUPFAM" id="SSF47384">
    <property type="entry name" value="Homodimeric domain of signal transducing histidine kinase"/>
    <property type="match status" value="1"/>
</dbReference>
<dbReference type="Gene3D" id="3.30.565.10">
    <property type="entry name" value="Histidine kinase-like ATPase, C-terminal domain"/>
    <property type="match status" value="1"/>
</dbReference>
<dbReference type="NCBIfam" id="TIGR00229">
    <property type="entry name" value="sensory_box"/>
    <property type="match status" value="1"/>
</dbReference>
<dbReference type="SUPFAM" id="SSF55781">
    <property type="entry name" value="GAF domain-like"/>
    <property type="match status" value="1"/>
</dbReference>
<dbReference type="Pfam" id="PF00512">
    <property type="entry name" value="HisKA"/>
    <property type="match status" value="1"/>
</dbReference>
<dbReference type="SMART" id="SM00091">
    <property type="entry name" value="PAS"/>
    <property type="match status" value="1"/>
</dbReference>
<dbReference type="InterPro" id="IPR003018">
    <property type="entry name" value="GAF"/>
</dbReference>
<comment type="catalytic activity">
    <reaction evidence="1">
        <text>ATP + protein L-histidine = ADP + protein N-phospho-L-histidine.</text>
        <dbReference type="EC" id="2.7.13.3"/>
    </reaction>
</comment>
<evidence type="ECO:0000256" key="1">
    <source>
        <dbReference type="ARBA" id="ARBA00000085"/>
    </source>
</evidence>
<dbReference type="InterPro" id="IPR036097">
    <property type="entry name" value="HisK_dim/P_sf"/>
</dbReference>
<dbReference type="SUPFAM" id="SSF55874">
    <property type="entry name" value="ATPase domain of HSP90 chaperone/DNA topoisomerase II/histidine kinase"/>
    <property type="match status" value="1"/>
</dbReference>
<dbReference type="InterPro" id="IPR000014">
    <property type="entry name" value="PAS"/>
</dbReference>
<dbReference type="Gene3D" id="1.10.287.130">
    <property type="match status" value="1"/>
</dbReference>
<proteinExistence type="predicted"/>
<sequence length="1867" mass="206320">MAGGGSGPTQRDGGRPLDGRGQQSTRSSWLDALGDSSRQVLSEDGDLLLCRISYRGTDGGRRAVLAVLPASESPRAATLDRLAHEYSLKDELDGTWAVRPLEFGRNGSQHMLVLEDPGGEPLDGLLGAPLELGRFLRLAIGIATALGKAHQRGLVHKDLKPAHILVNRATGEVRLTGFGIASRLLRERQAPEPPETIAGTLAYMAPEQTGRMNRSIDARSDLYALGVTLYQMLTGSLPFTAADPMDWIHCHIARKPVPPSERLENVPAPVSAIIMKLLAKTAEERYQTAAGVASDLRRCLAQWEAQDYINDFPLGRKDTPDRLRLPEKLYGRARDLDTLLGGFDRVIKSGAPELVLVSGYSGIGKSSVVNELHKMLVPPRGLFASGKFDQYKRDIPYATLAQAFHSLVRPLLGKSDTELGGWRDALLETLGPNGRLMTDLVPELKLIIGDQPPVPELPPQDAQRRFQLVFRRFIGVFARPEHPLALFLDDLQWLDAATLDLLEDLLTPSDLQHFMLIGAYRDNEVDAAHPLRQKLDALKNAGAKVAEITLAPLAQEHLGQLIADALRCEPERAASLAQLVREKTGGNPFFAIQFVSSLAEEGMLVFDHDAARWSWDLDRIHAKGYTDNVVDLMVGKLTRLPADTQNALRHLACLGNSAEITRLSIVLDRSQELVDAALWPAVHQELVERLAGAYRFAHDRVQEAAYSLIPEELRGEAHLRIGRRLAAHIPPEKREEAIFDIVSQLDRGASLITSRDEREQLAQLNLLAGKRAKASTAYASALTYLVTGATLLPEDSWECRHEFTFELELLRAECEFLTGAMATADERLKGLSTRAANTMERASVACLHIDLYTTLAQSSRAIAVGLDYLRHLGIEWSPHPTDEDVRREYDRIWSRLGSGSIEDMLELPLMTDPASLATIDVLTKVAPAAFTLMEANFHALAICWAANLSLERGNSDGSCDIYVRLGFIAGDRFGDYKAGSRFGKVGCELVERRGLKRFQARTYMLFAHFLIPYTQHVRAARDLLHRGFEVANKIGDLMFVGWYSGLYLIENLLASGDPLSEVQREAERGLAFAQKAQLVHVASITRSHLELVRTLRGLTRKFGSFDDEEFGDARFAKNPNSAFAEWLYRIRKVQAHFHAGDYSSAIEAATRAQRHTASGYIYQVADLRFYSALSHAAVCDTADQREAHFAALSAHHRQLEIWAEQCPENFENRAALVGAEIARLEGRDVDAMRLYQQGIRSARVNSFVQNEALAYELAARFYAARGFDEIAHLYLRNARYGYLRWGADGKVRQLDEMYPQLRKDEPTPAPTSTIGAPVEHLDLATVLNVSRAVSGEIVLEKLIDMLMRTAIEQAGAERGLLIILGAAEPRIGAEATTSGDTVVVQQRDQPMTAAVLPETVVHFVLRTRDSVILDDAVAQPTFAEDPYFRERQARSVLCLPLITQARVIGVLYLENNLSPGVFAPSRMPVLKLLASQAAIALENARLYRDLAEREAKIRRLVDANIIGIFLWEREGRLLEANDTFLRMVGYDRKDLVSGRVPWTDLTPPDSFDRTARAKVEIDMTGIAQPFEKEYLRKDGSRIPVLISSAAFDEQGDQGVAFVLDLTERKRAEAEARESERRHGEMQVELAHANRVATMGQLTASIAHEVKQPITSSVLGAQAALRWLNRQPPDMEEVRQALARIIDAGTRAGDIVDRIHGLVKKVPSRKDCVDINAAIREVIELTRGEALKNGVSVHTELAAGLPLIEGDRVQLQQVVLNLIVNAVQAMDAITDEVREVLITTDPAESNGVLVAVKDLGSGFSPESLERIFDPFYSTKPGGLGMGLSICRSIIEAHGGRLWASANVPRGAIVQFAVPAFADHVLMRC</sequence>
<feature type="domain" description="PAS" evidence="7">
    <location>
        <begin position="1493"/>
        <end position="1550"/>
    </location>
</feature>
<dbReference type="CDD" id="cd00130">
    <property type="entry name" value="PAS"/>
    <property type="match status" value="1"/>
</dbReference>
<dbReference type="InterPro" id="IPR027417">
    <property type="entry name" value="P-loop_NTPase"/>
</dbReference>
<dbReference type="PRINTS" id="PR00344">
    <property type="entry name" value="BCTRLSENSOR"/>
</dbReference>
<evidence type="ECO:0000259" key="5">
    <source>
        <dbReference type="PROSITE" id="PS50011"/>
    </source>
</evidence>
<dbReference type="Pfam" id="PF13426">
    <property type="entry name" value="PAS_9"/>
    <property type="match status" value="1"/>
</dbReference>
<dbReference type="CDD" id="cd14014">
    <property type="entry name" value="STKc_PknB_like"/>
    <property type="match status" value="1"/>
</dbReference>
<dbReference type="PROSITE" id="PS50109">
    <property type="entry name" value="HIS_KIN"/>
    <property type="match status" value="1"/>
</dbReference>
<dbReference type="InterPro" id="IPR011009">
    <property type="entry name" value="Kinase-like_dom_sf"/>
</dbReference>
<dbReference type="InterPro" id="IPR029016">
    <property type="entry name" value="GAF-like_dom_sf"/>
</dbReference>
<dbReference type="SMART" id="SM00220">
    <property type="entry name" value="S_TKc"/>
    <property type="match status" value="1"/>
</dbReference>
<dbReference type="Gene3D" id="3.40.50.300">
    <property type="entry name" value="P-loop containing nucleotide triphosphate hydrolases"/>
    <property type="match status" value="1"/>
</dbReference>
<accession>A0A1M5P729</accession>
<evidence type="ECO:0000259" key="6">
    <source>
        <dbReference type="PROSITE" id="PS50109"/>
    </source>
</evidence>
<dbReference type="SUPFAM" id="SSF56112">
    <property type="entry name" value="Protein kinase-like (PK-like)"/>
    <property type="match status" value="1"/>
</dbReference>
<dbReference type="PROSITE" id="PS50113">
    <property type="entry name" value="PAC"/>
    <property type="match status" value="1"/>
</dbReference>
<evidence type="ECO:0000256" key="3">
    <source>
        <dbReference type="ARBA" id="ARBA00022553"/>
    </source>
</evidence>
<dbReference type="EC" id="2.7.13.3" evidence="2"/>
<dbReference type="PROSITE" id="PS50011">
    <property type="entry name" value="PROTEIN_KINASE_DOM"/>
    <property type="match status" value="1"/>
</dbReference>
<dbReference type="InterPro" id="IPR000719">
    <property type="entry name" value="Prot_kinase_dom"/>
</dbReference>
<dbReference type="GO" id="GO:0000155">
    <property type="term" value="F:phosphorelay sensor kinase activity"/>
    <property type="evidence" value="ECO:0007669"/>
    <property type="project" value="InterPro"/>
</dbReference>
<dbReference type="Gene3D" id="3.30.450.40">
    <property type="match status" value="1"/>
</dbReference>
<feature type="domain" description="Histidine kinase" evidence="6">
    <location>
        <begin position="1644"/>
        <end position="1860"/>
    </location>
</feature>
<dbReference type="Gene3D" id="1.10.510.10">
    <property type="entry name" value="Transferase(Phosphotransferase) domain 1"/>
    <property type="match status" value="1"/>
</dbReference>
<dbReference type="Pfam" id="PF13191">
    <property type="entry name" value="AAA_16"/>
    <property type="match status" value="1"/>
</dbReference>
<evidence type="ECO:0000313" key="10">
    <source>
        <dbReference type="Proteomes" id="UP000190675"/>
    </source>
</evidence>
<dbReference type="SUPFAM" id="SSF52540">
    <property type="entry name" value="P-loop containing nucleoside triphosphate hydrolases"/>
    <property type="match status" value="1"/>
</dbReference>
<feature type="domain" description="Protein kinase" evidence="5">
    <location>
        <begin position="1"/>
        <end position="309"/>
    </location>
</feature>
<dbReference type="InterPro" id="IPR004358">
    <property type="entry name" value="Sig_transdc_His_kin-like_C"/>
</dbReference>
<dbReference type="Pfam" id="PF01590">
    <property type="entry name" value="GAF"/>
    <property type="match status" value="1"/>
</dbReference>
<evidence type="ECO:0000259" key="7">
    <source>
        <dbReference type="PROSITE" id="PS50112"/>
    </source>
</evidence>
<name>A0A1M5P729_9BRAD</name>